<organism evidence="1 2">
    <name type="scientific">Dactylosporangium cerinum</name>
    <dbReference type="NCBI Taxonomy" id="1434730"/>
    <lineage>
        <taxon>Bacteria</taxon>
        <taxon>Bacillati</taxon>
        <taxon>Actinomycetota</taxon>
        <taxon>Actinomycetes</taxon>
        <taxon>Micromonosporales</taxon>
        <taxon>Micromonosporaceae</taxon>
        <taxon>Dactylosporangium</taxon>
    </lineage>
</organism>
<proteinExistence type="predicted"/>
<name>A0ABV9W5Z3_9ACTN</name>
<accession>A0ABV9W5Z3</accession>
<evidence type="ECO:0000313" key="2">
    <source>
        <dbReference type="Proteomes" id="UP001595912"/>
    </source>
</evidence>
<dbReference type="RefSeq" id="WP_380123639.1">
    <property type="nucleotide sequence ID" value="NZ_JBHSIU010000054.1"/>
</dbReference>
<sequence length="159" mass="17520">MDDVMAFTVRLDLEDLQVLSGADAPLWARLWIDFDGIEFPGTRWSDFIGAVAGSTLTAIRDLTGGADQACTYFFDGPYYIAYRVIPSSDWTLHVEANCDRTGEPVTLWTGHIPLRDLIESWLTAIDATLAHCRQHNLTGNGITILQKTRSGLETVTAGT</sequence>
<reference evidence="2" key="1">
    <citation type="journal article" date="2019" name="Int. J. Syst. Evol. Microbiol.">
        <title>The Global Catalogue of Microorganisms (GCM) 10K type strain sequencing project: providing services to taxonomists for standard genome sequencing and annotation.</title>
        <authorList>
            <consortium name="The Broad Institute Genomics Platform"/>
            <consortium name="The Broad Institute Genome Sequencing Center for Infectious Disease"/>
            <person name="Wu L."/>
            <person name="Ma J."/>
        </authorList>
    </citation>
    <scope>NUCLEOTIDE SEQUENCE [LARGE SCALE GENOMIC DNA]</scope>
    <source>
        <strain evidence="2">CGMCC 4.7152</strain>
    </source>
</reference>
<dbReference type="Proteomes" id="UP001595912">
    <property type="component" value="Unassembled WGS sequence"/>
</dbReference>
<evidence type="ECO:0008006" key="3">
    <source>
        <dbReference type="Google" id="ProtNLM"/>
    </source>
</evidence>
<gene>
    <name evidence="1" type="ORF">ACFPIJ_40565</name>
</gene>
<keyword evidence="2" id="KW-1185">Reference proteome</keyword>
<evidence type="ECO:0000313" key="1">
    <source>
        <dbReference type="EMBL" id="MFC5004106.1"/>
    </source>
</evidence>
<protein>
    <recommendedName>
        <fullName evidence="3">SRPBCC family protein</fullName>
    </recommendedName>
</protein>
<dbReference type="EMBL" id="JBHSIU010000054">
    <property type="protein sequence ID" value="MFC5004106.1"/>
    <property type="molecule type" value="Genomic_DNA"/>
</dbReference>
<comment type="caution">
    <text evidence="1">The sequence shown here is derived from an EMBL/GenBank/DDBJ whole genome shotgun (WGS) entry which is preliminary data.</text>
</comment>